<feature type="transmembrane region" description="Helical" evidence="2">
    <location>
        <begin position="125"/>
        <end position="147"/>
    </location>
</feature>
<dbReference type="GO" id="GO:0032933">
    <property type="term" value="P:SREBP signaling pathway"/>
    <property type="evidence" value="ECO:0007669"/>
    <property type="project" value="InterPro"/>
</dbReference>
<accession>A0A2A9PGM6</accession>
<reference evidence="4 5" key="1">
    <citation type="journal article" date="2015" name="BMC Genomics">
        <title>Gene expression during zombie ant biting behavior reflects the complexity underlying fungal parasitic behavioral manipulation.</title>
        <authorList>
            <person name="de Bekker C."/>
            <person name="Ohm R.A."/>
            <person name="Loreto R.G."/>
            <person name="Sebastian A."/>
            <person name="Albert I."/>
            <person name="Merrow M."/>
            <person name="Brachmann A."/>
            <person name="Hughes D.P."/>
        </authorList>
    </citation>
    <scope>NUCLEOTIDE SEQUENCE [LARGE SCALE GENOMIC DNA]</scope>
    <source>
        <strain evidence="4 5">SC16a</strain>
    </source>
</reference>
<feature type="compositionally biased region" description="Basic and acidic residues" evidence="1">
    <location>
        <begin position="259"/>
        <end position="270"/>
    </location>
</feature>
<name>A0A2A9PGM6_OPHUN</name>
<evidence type="ECO:0000313" key="5">
    <source>
        <dbReference type="Proteomes" id="UP000037136"/>
    </source>
</evidence>
<dbReference type="PANTHER" id="PTHR39405:SF1">
    <property type="entry name" value="DSC E3 UBIQUITIN LIGASE COMPLEX SUBUNIT 4"/>
    <property type="match status" value="1"/>
</dbReference>
<proteinExistence type="predicted"/>
<feature type="domain" description="DUF1746" evidence="3">
    <location>
        <begin position="80"/>
        <end position="195"/>
    </location>
</feature>
<sequence>MSDDAPPARSARNHDSPASARVGDHDFPLANEAAEARDTGSSTRSRSVSRQRRRRRSRSTKKRHPGLAKKLSFLTHLLKSLDTVVIAELSGLYYMECSLFRFLIRSAGHFMYLTPKDEAFPIYMPATLMHVLFIFIPNIFCIISHLVSPLPVGPDYHRGYQHGGLIVDFVGQKPPAYRLYYCLTDLVILAIQCLMLAVHTERENLRAALQTFNPVLPVAEQPTTVSREELDAEERGVAINTSVIISDDSSGFELQPMRRSRDEAAQRSDDTAPLLPVASGGSSPVTPLSDVMASGNAIIGQYHVLQSLRSASMGLERTAAHSLQTISYGATMAALQARQRGASARAPSPHPNR</sequence>
<dbReference type="InterPro" id="IPR038967">
    <property type="entry name" value="Dsc4-like"/>
</dbReference>
<keyword evidence="5" id="KW-1185">Reference proteome</keyword>
<feature type="transmembrane region" description="Helical" evidence="2">
    <location>
        <begin position="178"/>
        <end position="198"/>
    </location>
</feature>
<keyword evidence="2" id="KW-1133">Transmembrane helix</keyword>
<dbReference type="EMBL" id="LAZP02000154">
    <property type="protein sequence ID" value="PFH60062.1"/>
    <property type="molecule type" value="Genomic_DNA"/>
</dbReference>
<dbReference type="OrthoDB" id="5428737at2759"/>
<dbReference type="GO" id="GO:0044695">
    <property type="term" value="C:Dsc E3 ubiquitin ligase complex"/>
    <property type="evidence" value="ECO:0007669"/>
    <property type="project" value="InterPro"/>
</dbReference>
<evidence type="ECO:0000313" key="4">
    <source>
        <dbReference type="EMBL" id="PFH60062.1"/>
    </source>
</evidence>
<dbReference type="Proteomes" id="UP000037136">
    <property type="component" value="Unassembled WGS sequence"/>
</dbReference>
<feature type="region of interest" description="Disordered" evidence="1">
    <location>
        <begin position="1"/>
        <end position="65"/>
    </location>
</feature>
<evidence type="ECO:0000256" key="2">
    <source>
        <dbReference type="SAM" id="Phobius"/>
    </source>
</evidence>
<protein>
    <recommendedName>
        <fullName evidence="3">DUF1746 domain-containing protein</fullName>
    </recommendedName>
</protein>
<feature type="region of interest" description="Disordered" evidence="1">
    <location>
        <begin position="255"/>
        <end position="283"/>
    </location>
</feature>
<evidence type="ECO:0000259" key="3">
    <source>
        <dbReference type="Pfam" id="PF08508"/>
    </source>
</evidence>
<keyword evidence="2" id="KW-0472">Membrane</keyword>
<dbReference type="STRING" id="268505.A0A2A9PGM6"/>
<evidence type="ECO:0000256" key="1">
    <source>
        <dbReference type="SAM" id="MobiDB-lite"/>
    </source>
</evidence>
<dbReference type="GO" id="GO:0005783">
    <property type="term" value="C:endoplasmic reticulum"/>
    <property type="evidence" value="ECO:0007669"/>
    <property type="project" value="TreeGrafter"/>
</dbReference>
<keyword evidence="2" id="KW-0812">Transmembrane</keyword>
<dbReference type="Pfam" id="PF08508">
    <property type="entry name" value="DUF1746"/>
    <property type="match status" value="1"/>
</dbReference>
<dbReference type="PANTHER" id="PTHR39405">
    <property type="entry name" value="DSC E3 UBIQUITIN LIGASE COMPLEX SUBUNIT 4"/>
    <property type="match status" value="1"/>
</dbReference>
<dbReference type="InterPro" id="IPR013715">
    <property type="entry name" value="DUF1746"/>
</dbReference>
<reference evidence="4 5" key="2">
    <citation type="journal article" date="2017" name="Sci. Rep.">
        <title>Ant-infecting Ophiocordyceps genomes reveal a high diversity of potential behavioral manipulation genes and a possible major role for enterotoxins.</title>
        <authorList>
            <person name="de Bekker C."/>
            <person name="Ohm R.A."/>
            <person name="Evans H.C."/>
            <person name="Brachmann A."/>
            <person name="Hughes D.P."/>
        </authorList>
    </citation>
    <scope>NUCLEOTIDE SEQUENCE [LARGE SCALE GENOMIC DNA]</scope>
    <source>
        <strain evidence="4 5">SC16a</strain>
    </source>
</reference>
<organism evidence="4 5">
    <name type="scientific">Ophiocordyceps unilateralis</name>
    <name type="common">Zombie-ant fungus</name>
    <name type="synonym">Torrubia unilateralis</name>
    <dbReference type="NCBI Taxonomy" id="268505"/>
    <lineage>
        <taxon>Eukaryota</taxon>
        <taxon>Fungi</taxon>
        <taxon>Dikarya</taxon>
        <taxon>Ascomycota</taxon>
        <taxon>Pezizomycotina</taxon>
        <taxon>Sordariomycetes</taxon>
        <taxon>Hypocreomycetidae</taxon>
        <taxon>Hypocreales</taxon>
        <taxon>Ophiocordycipitaceae</taxon>
        <taxon>Ophiocordyceps</taxon>
    </lineage>
</organism>
<dbReference type="AlphaFoldDB" id="A0A2A9PGM6"/>
<comment type="caution">
    <text evidence="4">The sequence shown here is derived from an EMBL/GenBank/DDBJ whole genome shotgun (WGS) entry which is preliminary data.</text>
</comment>
<feature type="compositionally biased region" description="Basic residues" evidence="1">
    <location>
        <begin position="47"/>
        <end position="65"/>
    </location>
</feature>
<gene>
    <name evidence="4" type="ORF">XA68_11511</name>
</gene>